<proteinExistence type="predicted"/>
<reference evidence="2" key="1">
    <citation type="submission" date="2018-07" db="EMBL/GenBank/DDBJ databases">
        <authorList>
            <consortium name="PulseNet: The National Subtyping Network for Foodborne Disease Surveillance"/>
            <person name="Tarr C.L."/>
            <person name="Trees E."/>
            <person name="Katz L.S."/>
            <person name="Carleton-Romer H.A."/>
            <person name="Stroika S."/>
            <person name="Kucerova Z."/>
            <person name="Roache K.F."/>
            <person name="Sabol A.L."/>
            <person name="Besser J."/>
            <person name="Gerner-Smidt P."/>
        </authorList>
    </citation>
    <scope>NUCLEOTIDE SEQUENCE</scope>
    <source>
        <strain evidence="2">PNUSAS008386</strain>
    </source>
</reference>
<evidence type="ECO:0000313" key="4">
    <source>
        <dbReference type="Proteomes" id="UP000315048"/>
    </source>
</evidence>
<comment type="caution">
    <text evidence="3">The sequence shown here is derived from an EMBL/GenBank/DDBJ whole genome shotgun (WGS) entry which is preliminary data.</text>
</comment>
<dbReference type="Proteomes" id="UP000315048">
    <property type="component" value="Unassembled WGS sequence"/>
</dbReference>
<evidence type="ECO:0000313" key="2">
    <source>
        <dbReference type="EMBL" id="EDF7399211.1"/>
    </source>
</evidence>
<gene>
    <name evidence="2" type="ORF">B1277_20405</name>
    <name evidence="3" type="ORF">FG623_002085</name>
</gene>
<dbReference type="RefSeq" id="WP_000929410.1">
    <property type="nucleotide sequence ID" value="NZ_CP014994.1"/>
</dbReference>
<dbReference type="EMBL" id="VCWZ02000001">
    <property type="protein sequence ID" value="TRI68973.1"/>
    <property type="molecule type" value="Genomic_DNA"/>
</dbReference>
<evidence type="ECO:0000313" key="3">
    <source>
        <dbReference type="EMBL" id="TRI68973.1"/>
    </source>
</evidence>
<organism evidence="3 4">
    <name type="scientific">Salmonella enterica subsp. enterica serovar Tennessee</name>
    <dbReference type="NCBI Taxonomy" id="143221"/>
    <lineage>
        <taxon>Bacteria</taxon>
        <taxon>Pseudomonadati</taxon>
        <taxon>Pseudomonadota</taxon>
        <taxon>Gammaproteobacteria</taxon>
        <taxon>Enterobacterales</taxon>
        <taxon>Enterobacteriaceae</taxon>
        <taxon>Salmonella</taxon>
    </lineage>
</organism>
<name>A0A3G3DWJ5_SALET</name>
<dbReference type="EMBL" id="AAMBTZ010000052">
    <property type="protein sequence ID" value="EDF7399211.1"/>
    <property type="molecule type" value="Genomic_DNA"/>
</dbReference>
<evidence type="ECO:0000256" key="1">
    <source>
        <dbReference type="SAM" id="Coils"/>
    </source>
</evidence>
<accession>A0A3G3DWJ5</accession>
<keyword evidence="1" id="KW-0175">Coiled coil</keyword>
<feature type="coiled-coil region" evidence="1">
    <location>
        <begin position="63"/>
        <end position="90"/>
    </location>
</feature>
<sequence length="152" mass="17497">MAGWGQPVKDHWSAPAFDTYGFRRSELKQLADKLGIDLSTPLEDVKPTSLNGVEQKPLSEADVEILKMEIDSLKKQVRKLENERPILINRYREDDPLYLAIKIRNQEWAKYDPDNDRQTRGNQTAIVRDLEDKGFSNVQAKSIEMVACPIKR</sequence>
<dbReference type="AlphaFoldDB" id="A0A3G3DWJ5"/>
<protein>
    <submittedName>
        <fullName evidence="3">Uncharacterized protein</fullName>
    </submittedName>
</protein>
<reference evidence="3 4" key="2">
    <citation type="journal article" date="2019" name="Appl. Environ. Microbiol.">
        <title>Clinically Unreported Salmonellosis Outbreak Detected via Comparative Genomic Analysis of Municipal Wastewater Salmonella Isolates.</title>
        <authorList>
            <person name="Diemert S."/>
            <person name="Yan T."/>
        </authorList>
    </citation>
    <scope>NUCLEOTIDE SEQUENCE [LARGE SCALE GENOMIC DNA]</scope>
    <source>
        <strain evidence="3 4">HIY0083</strain>
    </source>
</reference>